<reference evidence="1" key="1">
    <citation type="submission" date="2021-06" db="EMBL/GenBank/DDBJ databases">
        <authorList>
            <person name="Kallberg Y."/>
            <person name="Tangrot J."/>
            <person name="Rosling A."/>
        </authorList>
    </citation>
    <scope>NUCLEOTIDE SEQUENCE</scope>
    <source>
        <strain evidence="1">MA453B</strain>
    </source>
</reference>
<sequence>MNEWRGRDLRDNYHSKLWVEPQRQCWGTGGLWDCLMFKVSGTTGTVRPDDLRDYKKRAREWEKTRLCMWVHIDRRTLRGATVNGAINNVNGSEQNSMGHYLIPNHEGVIMENVDNEDAYTKNIQLSHEVMNLA</sequence>
<comment type="caution">
    <text evidence="1">The sequence shown here is derived from an EMBL/GenBank/DDBJ whole genome shotgun (WGS) entry which is preliminary data.</text>
</comment>
<gene>
    <name evidence="1" type="ORF">DERYTH_LOCUS5679</name>
</gene>
<dbReference type="Proteomes" id="UP000789405">
    <property type="component" value="Unassembled WGS sequence"/>
</dbReference>
<dbReference type="OrthoDB" id="2385156at2759"/>
<keyword evidence="2" id="KW-1185">Reference proteome</keyword>
<name>A0A9N9BDB8_9GLOM</name>
<protein>
    <submittedName>
        <fullName evidence="1">3311_t:CDS:1</fullName>
    </submittedName>
</protein>
<dbReference type="AlphaFoldDB" id="A0A9N9BDB8"/>
<evidence type="ECO:0000313" key="1">
    <source>
        <dbReference type="EMBL" id="CAG8559792.1"/>
    </source>
</evidence>
<dbReference type="EMBL" id="CAJVPY010002413">
    <property type="protein sequence ID" value="CAG8559792.1"/>
    <property type="molecule type" value="Genomic_DNA"/>
</dbReference>
<organism evidence="1 2">
    <name type="scientific">Dentiscutata erythropus</name>
    <dbReference type="NCBI Taxonomy" id="1348616"/>
    <lineage>
        <taxon>Eukaryota</taxon>
        <taxon>Fungi</taxon>
        <taxon>Fungi incertae sedis</taxon>
        <taxon>Mucoromycota</taxon>
        <taxon>Glomeromycotina</taxon>
        <taxon>Glomeromycetes</taxon>
        <taxon>Diversisporales</taxon>
        <taxon>Gigasporaceae</taxon>
        <taxon>Dentiscutata</taxon>
    </lineage>
</organism>
<evidence type="ECO:0000313" key="2">
    <source>
        <dbReference type="Proteomes" id="UP000789405"/>
    </source>
</evidence>
<proteinExistence type="predicted"/>
<accession>A0A9N9BDB8</accession>